<dbReference type="SUPFAM" id="SSF52540">
    <property type="entry name" value="P-loop containing nucleoside triphosphate hydrolases"/>
    <property type="match status" value="1"/>
</dbReference>
<proteinExistence type="predicted"/>
<keyword evidence="3" id="KW-0378">Hydrolase</keyword>
<dbReference type="OrthoDB" id="1814213at2"/>
<dbReference type="RefSeq" id="WP_109350417.1">
    <property type="nucleotide sequence ID" value="NZ_BJUE01000033.1"/>
</dbReference>
<accession>A0A2U3AAH3</accession>
<dbReference type="EMBL" id="UGNP01000001">
    <property type="protein sequence ID" value="STX09639.1"/>
    <property type="molecule type" value="Genomic_DNA"/>
</dbReference>
<dbReference type="EMBL" id="SNZG01000033">
    <property type="protein sequence ID" value="TDR34971.1"/>
    <property type="molecule type" value="Genomic_DNA"/>
</dbReference>
<dbReference type="Proteomes" id="UP000254330">
    <property type="component" value="Unassembled WGS sequence"/>
</dbReference>
<sequence>MNVVEKIHRIEGQMNANYIERKGEIRAILLGVLAQKNVLFIGNPGVAKSSVIDQFMRSFEGDIQTFTRLISPTTQPEELFGSAKFERLKDGIIERNVENLLPVAHFAFLDEIFKSTSDLLNGLLKIMNEHTFENGGKQIKSPLFTLIGASNEFPEEDNLSALYDRFLIRREVEAIKTPEKLIEMLIGNTSKVEVEKLSLKEISEAQKLVLDVEIPLHIITKMAEIHFKLKDSGIVVSDRRTKHCLVILKASAFLNRRHEVIATDFHAIEDCLWNEADERSTVRDILIEYTKTEVQQILEKTSKLYNRIEARKYMREQRNDSVNYVEQANFGSDLLLELMELNTRFDELNKTQDEQKGMSEIIAKIHKLLAEEVL</sequence>
<protein>
    <submittedName>
        <fullName evidence="3">ATPase ravA</fullName>
        <ecNumber evidence="3">3.6.3.-</ecNumber>
    </submittedName>
    <submittedName>
        <fullName evidence="4">MoxR-like ATPase</fullName>
    </submittedName>
</protein>
<reference evidence="4 6" key="2">
    <citation type="submission" date="2019-03" db="EMBL/GenBank/DDBJ databases">
        <title>Genomic Encyclopedia of Type Strains, Phase IV (KMG-IV): sequencing the most valuable type-strain genomes for metagenomic binning, comparative biology and taxonomic classification.</title>
        <authorList>
            <person name="Goeker M."/>
        </authorList>
    </citation>
    <scope>NUCLEOTIDE SEQUENCE [LARGE SCALE GENOMIC DNA]</scope>
    <source>
        <strain evidence="4 6">DSM 20580</strain>
    </source>
</reference>
<dbReference type="Pfam" id="PF17868">
    <property type="entry name" value="AAA_lid_8"/>
    <property type="match status" value="1"/>
</dbReference>
<dbReference type="Gene3D" id="3.40.50.300">
    <property type="entry name" value="P-loop containing nucleotide triphosphate hydrolases"/>
    <property type="match status" value="1"/>
</dbReference>
<dbReference type="Proteomes" id="UP000294641">
    <property type="component" value="Unassembled WGS sequence"/>
</dbReference>
<evidence type="ECO:0000313" key="4">
    <source>
        <dbReference type="EMBL" id="TDR34971.1"/>
    </source>
</evidence>
<evidence type="ECO:0000313" key="3">
    <source>
        <dbReference type="EMBL" id="STX09639.1"/>
    </source>
</evidence>
<organism evidence="3 5">
    <name type="scientific">Kurthia zopfii</name>
    <dbReference type="NCBI Taxonomy" id="1650"/>
    <lineage>
        <taxon>Bacteria</taxon>
        <taxon>Bacillati</taxon>
        <taxon>Bacillota</taxon>
        <taxon>Bacilli</taxon>
        <taxon>Bacillales</taxon>
        <taxon>Caryophanaceae</taxon>
        <taxon>Kurthia</taxon>
    </lineage>
</organism>
<dbReference type="InterPro" id="IPR027417">
    <property type="entry name" value="P-loop_NTPase"/>
</dbReference>
<dbReference type="PANTHER" id="PTHR32204:SF0">
    <property type="entry name" value="ATPASE RAVA"/>
    <property type="match status" value="1"/>
</dbReference>
<dbReference type="AlphaFoldDB" id="A0A2U3AAH3"/>
<evidence type="ECO:0000313" key="5">
    <source>
        <dbReference type="Proteomes" id="UP000254330"/>
    </source>
</evidence>
<dbReference type="EC" id="3.6.3.-" evidence="3"/>
<evidence type="ECO:0000259" key="2">
    <source>
        <dbReference type="Pfam" id="PF20030"/>
    </source>
</evidence>
<dbReference type="InterPro" id="IPR041538">
    <property type="entry name" value="RavA-like_AAA_lid"/>
</dbReference>
<dbReference type="GO" id="GO:0016787">
    <property type="term" value="F:hydrolase activity"/>
    <property type="evidence" value="ECO:0007669"/>
    <property type="project" value="UniProtKB-KW"/>
</dbReference>
<feature type="domain" description="MoxR" evidence="2">
    <location>
        <begin position="6"/>
        <end position="193"/>
    </location>
</feature>
<dbReference type="InterPro" id="IPR045427">
    <property type="entry name" value="MoxR"/>
</dbReference>
<evidence type="ECO:0000313" key="6">
    <source>
        <dbReference type="Proteomes" id="UP000294641"/>
    </source>
</evidence>
<evidence type="ECO:0000259" key="1">
    <source>
        <dbReference type="Pfam" id="PF17868"/>
    </source>
</evidence>
<dbReference type="PANTHER" id="PTHR32204">
    <property type="entry name" value="ATPASE RAVA"/>
    <property type="match status" value="1"/>
</dbReference>
<reference evidence="3 5" key="1">
    <citation type="submission" date="2018-06" db="EMBL/GenBank/DDBJ databases">
        <authorList>
            <consortium name="Pathogen Informatics"/>
            <person name="Doyle S."/>
        </authorList>
    </citation>
    <scope>NUCLEOTIDE SEQUENCE [LARGE SCALE GENOMIC DNA]</scope>
    <source>
        <strain evidence="3 5">NCTC10597</strain>
    </source>
</reference>
<dbReference type="Pfam" id="PF20030">
    <property type="entry name" value="bpMoxR"/>
    <property type="match status" value="1"/>
</dbReference>
<keyword evidence="6" id="KW-1185">Reference proteome</keyword>
<comment type="caution">
    <text evidence="3">The sequence shown here is derived from an EMBL/GenBank/DDBJ whole genome shotgun (WGS) entry which is preliminary data.</text>
</comment>
<name>A0A2U3AAH3_9BACL</name>
<dbReference type="InterPro" id="IPR050513">
    <property type="entry name" value="RavA_ATPases"/>
</dbReference>
<feature type="domain" description="ATPase RavA-like AAA lid" evidence="1">
    <location>
        <begin position="217"/>
        <end position="286"/>
    </location>
</feature>
<gene>
    <name evidence="3" type="primary">ravA</name>
    <name evidence="4" type="ORF">DFR61_1336</name>
    <name evidence="3" type="ORF">NCTC10597_01327</name>
</gene>